<dbReference type="InterPro" id="IPR014727">
    <property type="entry name" value="TopoI_cat_a/b-sub_euk"/>
</dbReference>
<dbReference type="InterPro" id="IPR013034">
    <property type="entry name" value="DNA_topo_DNA_db_N_dom1"/>
</dbReference>
<keyword evidence="5 6" id="KW-0413">Isomerase</keyword>
<evidence type="ECO:0000313" key="12">
    <source>
        <dbReference type="Proteomes" id="UP000800082"/>
    </source>
</evidence>
<dbReference type="EC" id="5.6.2.1" evidence="7"/>
<dbReference type="FunFam" id="2.170.11.10:FF:000001">
    <property type="entry name" value="DNA topoisomerase I"/>
    <property type="match status" value="1"/>
</dbReference>
<dbReference type="InterPro" id="IPR013500">
    <property type="entry name" value="TopoI_cat_euk"/>
</dbReference>
<comment type="catalytic activity">
    <reaction evidence="1 6 7">
        <text>ATP-independent breakage of single-stranded DNA, followed by passage and rejoining.</text>
        <dbReference type="EC" id="5.6.2.1"/>
    </reaction>
</comment>
<dbReference type="GO" id="GO:0005694">
    <property type="term" value="C:chromosome"/>
    <property type="evidence" value="ECO:0007669"/>
    <property type="project" value="InterPro"/>
</dbReference>
<dbReference type="InterPro" id="IPR025834">
    <property type="entry name" value="TopoI_C_dom"/>
</dbReference>
<evidence type="ECO:0000256" key="8">
    <source>
        <dbReference type="SAM" id="Coils"/>
    </source>
</evidence>
<evidence type="ECO:0000256" key="2">
    <source>
        <dbReference type="ARBA" id="ARBA00006645"/>
    </source>
</evidence>
<feature type="region of interest" description="Disordered" evidence="9">
    <location>
        <begin position="155"/>
        <end position="253"/>
    </location>
</feature>
<accession>A0A6A5S1A2</accession>
<dbReference type="InterPro" id="IPR008336">
    <property type="entry name" value="TopoI_DNA-bd_euk"/>
</dbReference>
<dbReference type="GO" id="GO:0003677">
    <property type="term" value="F:DNA binding"/>
    <property type="evidence" value="ECO:0007669"/>
    <property type="project" value="UniProtKB-UniRule"/>
</dbReference>
<keyword evidence="8" id="KW-0175">Coiled coil</keyword>
<dbReference type="Gene3D" id="1.10.10.41">
    <property type="entry name" value="Yeast DNA topoisomerase - domain 1"/>
    <property type="match status" value="1"/>
</dbReference>
<dbReference type="PANTHER" id="PTHR10290">
    <property type="entry name" value="DNA TOPOISOMERASE I"/>
    <property type="match status" value="1"/>
</dbReference>
<feature type="region of interest" description="Disordered" evidence="9">
    <location>
        <begin position="1"/>
        <end position="140"/>
    </location>
</feature>
<dbReference type="PROSITE" id="PS52038">
    <property type="entry name" value="TOPO_IB_2"/>
    <property type="match status" value="1"/>
</dbReference>
<sequence>MSSSDDMPLAKVHDGAISNETIPKSVDKAMDKQLPANGHVEPGISIRMGPVDDMDIDAPNGTANGKRKSRGSIPTANYKEQSGSEDGDDKPLSKRRRTSQQAKPAQDNSDSELSDVPLKARTLPKASAEQIGADSDSDMPLTAKLVKKKEAIEKAAAKEAKAIRTKEKAAPKRKTKVESESDDDIPLAKKKAPVRKANGIKKAESDSDAPLAKKPAARKAQAKPKAAPAKKGKAKVKSEEEEQQDRDANEEEEYRWWEADTAKGDGTKKWDTLEHNGVVFPPDYEPLPKNVKLVYDGVPVSLHPDAEEIAGFYGGMLNSTHNIENPTFNKNFFEDFVAVLDKTGHGKDKDGKTVKIKKFEKCDFKPIFEHFDAERARKKALPAAEKKALKAEKDEAEEKYMYCLWDGRKQKVGNFRVEPPSLFRGRGEHPKTGRVKKRVAPEQITINIGEDAPVPEPPAGHRWKEVKHDHEGTWLAMWQENINGAYKYVMLAANSDIKGQSDFKKFEKARELKKHIDHIRADYRKELKSEKMVDRQRATAIYLIDQFALRAGNEKGEDEADTVGCCSLKFQHVTLKPPNTVIFDFLGKDSIRFYDEVEVDTQVFKNLKIFKKEPKTSGDDIFDRLTTSALNKHLTSYMPGLTAKVFRTYNASYTMARLLKEMEATGTIQEKVKAYNDANREVAILCNHKRTVAAGHAGSIEKMQERINGLRYQLWRTKMMMINVDPKIKKKKGAEYFERPEDLDNDWVRAHQESEVEAERQKITKKFEKDNEKMAAEGEKEMKPKELESRLEKADDLAAKYKKENKTGKVEAEGKGPTIEKLEGAVDKLNQRIENMKIQMEDKEGNKEVALGTSKINYIDPRLTVVFSKKFDVPIERFFSKTLREKFDWAIKSVDEDWEF</sequence>
<dbReference type="PRINTS" id="PR00416">
    <property type="entry name" value="EUTPISMRASEI"/>
</dbReference>
<dbReference type="InterPro" id="IPR013030">
    <property type="entry name" value="DNA_topo_DNA_db_N_dom2"/>
</dbReference>
<dbReference type="GO" id="GO:0006260">
    <property type="term" value="P:DNA replication"/>
    <property type="evidence" value="ECO:0007669"/>
    <property type="project" value="TreeGrafter"/>
</dbReference>
<feature type="compositionally biased region" description="Polar residues" evidence="9">
    <location>
        <begin position="99"/>
        <end position="108"/>
    </location>
</feature>
<dbReference type="Pfam" id="PF02919">
    <property type="entry name" value="Topoisom_I_N"/>
    <property type="match status" value="1"/>
</dbReference>
<feature type="compositionally biased region" description="Polar residues" evidence="9">
    <location>
        <begin position="72"/>
        <end position="81"/>
    </location>
</feature>
<evidence type="ECO:0000256" key="9">
    <source>
        <dbReference type="SAM" id="MobiDB-lite"/>
    </source>
</evidence>
<feature type="domain" description="DNA topoisomerase I eukaryotic-type" evidence="10">
    <location>
        <begin position="422"/>
        <end position="872"/>
    </location>
</feature>
<dbReference type="Gene3D" id="3.90.15.10">
    <property type="entry name" value="Topoisomerase I, Chain A, domain 3"/>
    <property type="match status" value="1"/>
</dbReference>
<feature type="compositionally biased region" description="Basic and acidic residues" evidence="9">
    <location>
        <begin position="155"/>
        <end position="170"/>
    </location>
</feature>
<evidence type="ECO:0000256" key="7">
    <source>
        <dbReference type="RuleBase" id="RU365101"/>
    </source>
</evidence>
<dbReference type="InterPro" id="IPR051062">
    <property type="entry name" value="Topoisomerase_IB"/>
</dbReference>
<feature type="compositionally biased region" description="Acidic residues" evidence="9">
    <location>
        <begin position="239"/>
        <end position="253"/>
    </location>
</feature>
<keyword evidence="3 6" id="KW-0799">Topoisomerase</keyword>
<evidence type="ECO:0000313" key="11">
    <source>
        <dbReference type="EMBL" id="KAF1932266.1"/>
    </source>
</evidence>
<gene>
    <name evidence="11" type="ORF">M421DRAFT_98432</name>
</gene>
<dbReference type="Pfam" id="PF01028">
    <property type="entry name" value="Topoisom_I"/>
    <property type="match status" value="1"/>
</dbReference>
<name>A0A6A5S1A2_9PLEO</name>
<dbReference type="GO" id="GO:0005730">
    <property type="term" value="C:nucleolus"/>
    <property type="evidence" value="ECO:0007669"/>
    <property type="project" value="TreeGrafter"/>
</dbReference>
<keyword evidence="12" id="KW-1185">Reference proteome</keyword>
<dbReference type="EMBL" id="ML978959">
    <property type="protein sequence ID" value="KAF1932266.1"/>
    <property type="molecule type" value="Genomic_DNA"/>
</dbReference>
<dbReference type="InterPro" id="IPR001631">
    <property type="entry name" value="TopoI"/>
</dbReference>
<dbReference type="GO" id="GO:0003917">
    <property type="term" value="F:DNA topoisomerase type I (single strand cut, ATP-independent) activity"/>
    <property type="evidence" value="ECO:0007669"/>
    <property type="project" value="UniProtKB-UniRule"/>
</dbReference>
<feature type="coiled-coil region" evidence="8">
    <location>
        <begin position="819"/>
        <end position="846"/>
    </location>
</feature>
<dbReference type="Gene3D" id="2.170.11.10">
    <property type="entry name" value="DNA Topoisomerase I, domain 2"/>
    <property type="match status" value="1"/>
</dbReference>
<dbReference type="PANTHER" id="PTHR10290:SF3">
    <property type="entry name" value="DNA TOPOISOMERASE 1"/>
    <property type="match status" value="1"/>
</dbReference>
<comment type="function">
    <text evidence="7">Releases the supercoiling and torsional tension of DNA introduced during the DNA replication and transcription by transiently cleaving and rejoining one strand of the DNA duplex. Introduces a single-strand break via transesterification at the specific target site 5'-[CT]CCTTp site in duplex DNA. The scissile phosphodiester is attacked by the catalytic tyrosine of the enzyme, resulting in the formation of a DNA-(3'-phosphotyrosyl)-enzyme intermediate and the expulsion of a 5'-OH DNA strand. The free DNA strand then undergoes passage around the unbroken strand thus removing DNA supercoils. Finally, in the religation step, the DNA 5'-OH attacks the covalent intermediate to expel the active-site tyrosine and restore the DNA phosphodiester backbone.</text>
</comment>
<protein>
    <recommendedName>
        <fullName evidence="7">DNA topoisomerase I</fullName>
        <ecNumber evidence="7">5.6.2.1</ecNumber>
    </recommendedName>
    <alternativeName>
        <fullName evidence="7">DNA topoisomerase 1</fullName>
    </alternativeName>
</protein>
<dbReference type="Gene3D" id="1.10.132.10">
    <property type="match status" value="2"/>
</dbReference>
<evidence type="ECO:0000256" key="6">
    <source>
        <dbReference type="PROSITE-ProRule" id="PRU01382"/>
    </source>
</evidence>
<dbReference type="AlphaFoldDB" id="A0A6A5S1A2"/>
<dbReference type="InterPro" id="IPR048045">
    <property type="entry name" value="Topoisomer_I_DNA-bd"/>
</dbReference>
<dbReference type="GO" id="GO:0007059">
    <property type="term" value="P:chromosome segregation"/>
    <property type="evidence" value="ECO:0007669"/>
    <property type="project" value="TreeGrafter"/>
</dbReference>
<feature type="compositionally biased region" description="Basic residues" evidence="9">
    <location>
        <begin position="215"/>
        <end position="235"/>
    </location>
</feature>
<keyword evidence="4 6" id="KW-0238">DNA-binding</keyword>
<dbReference type="CDD" id="cd00659">
    <property type="entry name" value="Topo_IB_C"/>
    <property type="match status" value="1"/>
</dbReference>
<dbReference type="GeneID" id="54356280"/>
<dbReference type="CDD" id="cd03488">
    <property type="entry name" value="Topoisomer_IB_N_htopoI_like"/>
    <property type="match status" value="1"/>
</dbReference>
<dbReference type="InterPro" id="IPR014711">
    <property type="entry name" value="TopoI_cat_a-hlx-sub_euk"/>
</dbReference>
<evidence type="ECO:0000256" key="1">
    <source>
        <dbReference type="ARBA" id="ARBA00000213"/>
    </source>
</evidence>
<dbReference type="Proteomes" id="UP000800082">
    <property type="component" value="Unassembled WGS sequence"/>
</dbReference>
<dbReference type="GO" id="GO:0006265">
    <property type="term" value="P:DNA topological change"/>
    <property type="evidence" value="ECO:0007669"/>
    <property type="project" value="UniProtKB-UniRule"/>
</dbReference>
<proteinExistence type="inferred from homology"/>
<dbReference type="RefSeq" id="XP_033452514.1">
    <property type="nucleotide sequence ID" value="XM_033598613.1"/>
</dbReference>
<dbReference type="GO" id="GO:0006338">
    <property type="term" value="P:chromatin remodeling"/>
    <property type="evidence" value="ECO:0007669"/>
    <property type="project" value="UniProtKB-ARBA"/>
</dbReference>
<dbReference type="SMART" id="SM00435">
    <property type="entry name" value="TOPEUc"/>
    <property type="match status" value="1"/>
</dbReference>
<dbReference type="InterPro" id="IPR013499">
    <property type="entry name" value="TopoI_euk"/>
</dbReference>
<dbReference type="Pfam" id="PF14370">
    <property type="entry name" value="Topo_C_assoc"/>
    <property type="match status" value="1"/>
</dbReference>
<dbReference type="OrthoDB" id="47179at2759"/>
<dbReference type="InterPro" id="IPR036202">
    <property type="entry name" value="TopoI_DNA-bd_euk_N_sf"/>
</dbReference>
<dbReference type="FunFam" id="1.10.132.10:FF:000003">
    <property type="entry name" value="DNA topoisomerase I"/>
    <property type="match status" value="1"/>
</dbReference>
<evidence type="ECO:0000256" key="4">
    <source>
        <dbReference type="ARBA" id="ARBA00023125"/>
    </source>
</evidence>
<dbReference type="SUPFAM" id="SSF56741">
    <property type="entry name" value="Eukaryotic DNA topoisomerase I, N-terminal DNA-binding fragment"/>
    <property type="match status" value="1"/>
</dbReference>
<organism evidence="11 12">
    <name type="scientific">Didymella exigua CBS 183.55</name>
    <dbReference type="NCBI Taxonomy" id="1150837"/>
    <lineage>
        <taxon>Eukaryota</taxon>
        <taxon>Fungi</taxon>
        <taxon>Dikarya</taxon>
        <taxon>Ascomycota</taxon>
        <taxon>Pezizomycotina</taxon>
        <taxon>Dothideomycetes</taxon>
        <taxon>Pleosporomycetidae</taxon>
        <taxon>Pleosporales</taxon>
        <taxon>Pleosporineae</taxon>
        <taxon>Didymellaceae</taxon>
        <taxon>Didymella</taxon>
    </lineage>
</organism>
<dbReference type="FunFam" id="3.90.15.10:FF:000002">
    <property type="entry name" value="DNA topoisomerase I"/>
    <property type="match status" value="1"/>
</dbReference>
<dbReference type="FunFam" id="1.10.10.41:FF:000001">
    <property type="entry name" value="DNA topoisomerase I"/>
    <property type="match status" value="1"/>
</dbReference>
<feature type="active site" description="O-(3'-phospho-DNA)-tyrosine intermediate" evidence="6">
    <location>
        <position position="858"/>
    </location>
</feature>
<evidence type="ECO:0000256" key="3">
    <source>
        <dbReference type="ARBA" id="ARBA00023029"/>
    </source>
</evidence>
<evidence type="ECO:0000256" key="5">
    <source>
        <dbReference type="ARBA" id="ARBA00023235"/>
    </source>
</evidence>
<dbReference type="InterPro" id="IPR011010">
    <property type="entry name" value="DNA_brk_join_enz"/>
</dbReference>
<comment type="similarity">
    <text evidence="2 6 7">Belongs to the type IB topoisomerase family.</text>
</comment>
<dbReference type="SUPFAM" id="SSF56349">
    <property type="entry name" value="DNA breaking-rejoining enzymes"/>
    <property type="match status" value="1"/>
</dbReference>
<evidence type="ECO:0000259" key="10">
    <source>
        <dbReference type="SMART" id="SM00435"/>
    </source>
</evidence>
<reference evidence="11" key="1">
    <citation type="journal article" date="2020" name="Stud. Mycol.">
        <title>101 Dothideomycetes genomes: a test case for predicting lifestyles and emergence of pathogens.</title>
        <authorList>
            <person name="Haridas S."/>
            <person name="Albert R."/>
            <person name="Binder M."/>
            <person name="Bloem J."/>
            <person name="Labutti K."/>
            <person name="Salamov A."/>
            <person name="Andreopoulos B."/>
            <person name="Baker S."/>
            <person name="Barry K."/>
            <person name="Bills G."/>
            <person name="Bluhm B."/>
            <person name="Cannon C."/>
            <person name="Castanera R."/>
            <person name="Culley D."/>
            <person name="Daum C."/>
            <person name="Ezra D."/>
            <person name="Gonzalez J."/>
            <person name="Henrissat B."/>
            <person name="Kuo A."/>
            <person name="Liang C."/>
            <person name="Lipzen A."/>
            <person name="Lutzoni F."/>
            <person name="Magnuson J."/>
            <person name="Mondo S."/>
            <person name="Nolan M."/>
            <person name="Ohm R."/>
            <person name="Pangilinan J."/>
            <person name="Park H.-J."/>
            <person name="Ramirez L."/>
            <person name="Alfaro M."/>
            <person name="Sun H."/>
            <person name="Tritt A."/>
            <person name="Yoshinaga Y."/>
            <person name="Zwiers L.-H."/>
            <person name="Turgeon B."/>
            <person name="Goodwin S."/>
            <person name="Spatafora J."/>
            <person name="Crous P."/>
            <person name="Grigoriev I."/>
        </authorList>
    </citation>
    <scope>NUCLEOTIDE SEQUENCE</scope>
    <source>
        <strain evidence="11">CBS 183.55</strain>
    </source>
</reference>